<reference evidence="2 3" key="1">
    <citation type="submission" date="2019-12" db="EMBL/GenBank/DDBJ databases">
        <authorList>
            <person name="Floudas D."/>
            <person name="Bentzer J."/>
            <person name="Ahren D."/>
            <person name="Johansson T."/>
            <person name="Persson P."/>
            <person name="Tunlid A."/>
        </authorList>
    </citation>
    <scope>NUCLEOTIDE SEQUENCE [LARGE SCALE GENOMIC DNA]</scope>
    <source>
        <strain evidence="2 3">CBS 102.39</strain>
    </source>
</reference>
<evidence type="ECO:0000259" key="1">
    <source>
        <dbReference type="PROSITE" id="PS50181"/>
    </source>
</evidence>
<accession>A0A8H4QIJ7</accession>
<dbReference type="Proteomes" id="UP000521872">
    <property type="component" value="Unassembled WGS sequence"/>
</dbReference>
<dbReference type="Pfam" id="PF12937">
    <property type="entry name" value="F-box-like"/>
    <property type="match status" value="1"/>
</dbReference>
<organism evidence="2 3">
    <name type="scientific">Agrocybe pediades</name>
    <dbReference type="NCBI Taxonomy" id="84607"/>
    <lineage>
        <taxon>Eukaryota</taxon>
        <taxon>Fungi</taxon>
        <taxon>Dikarya</taxon>
        <taxon>Basidiomycota</taxon>
        <taxon>Agaricomycotina</taxon>
        <taxon>Agaricomycetes</taxon>
        <taxon>Agaricomycetidae</taxon>
        <taxon>Agaricales</taxon>
        <taxon>Agaricineae</taxon>
        <taxon>Strophariaceae</taxon>
        <taxon>Agrocybe</taxon>
    </lineage>
</organism>
<protein>
    <recommendedName>
        <fullName evidence="1">F-box domain-containing protein</fullName>
    </recommendedName>
</protein>
<keyword evidence="3" id="KW-1185">Reference proteome</keyword>
<dbReference type="InterPro" id="IPR036047">
    <property type="entry name" value="F-box-like_dom_sf"/>
</dbReference>
<dbReference type="EMBL" id="JAACJL010000057">
    <property type="protein sequence ID" value="KAF4611574.1"/>
    <property type="molecule type" value="Genomic_DNA"/>
</dbReference>
<proteinExistence type="predicted"/>
<dbReference type="InterPro" id="IPR001810">
    <property type="entry name" value="F-box_dom"/>
</dbReference>
<evidence type="ECO:0000313" key="2">
    <source>
        <dbReference type="EMBL" id="KAF4611574.1"/>
    </source>
</evidence>
<dbReference type="SUPFAM" id="SSF81383">
    <property type="entry name" value="F-box domain"/>
    <property type="match status" value="1"/>
</dbReference>
<evidence type="ECO:0000313" key="3">
    <source>
        <dbReference type="Proteomes" id="UP000521872"/>
    </source>
</evidence>
<gene>
    <name evidence="2" type="ORF">D9613_003622</name>
</gene>
<sequence length="331" mass="38778">MSTTMDEKHMPHGQGACPNVQVESHTTCFRDLPTEIILHIFSFLELKPYIISHGVCKEWKRLLPLAEMHPIRKRLLDLYRLMVGTPNFARTRSWVVENVQPFDRQAHIDALLAQHPLIPEEYRMWIMEWPARLALGCSWPGLPFVYYNRPDHNPLRKYGVNWLGYRPESPQLSALVFEVEELGYQPRYIPALLLWKGEGCHNVTWLIFDKTFPALFGRVIIFGACWQDPCCVYADDDIETQPLRLEGPVFSDWIGYMQKQWEWYDGEAANPESQETEDEGTVRSHLVGRGEQRIERPVNYEFGHYLAYSLLCPPWTERNSADSQEHLRQYL</sequence>
<feature type="domain" description="F-box" evidence="1">
    <location>
        <begin position="26"/>
        <end position="75"/>
    </location>
</feature>
<dbReference type="AlphaFoldDB" id="A0A8H4QIJ7"/>
<dbReference type="Gene3D" id="1.20.1280.50">
    <property type="match status" value="1"/>
</dbReference>
<dbReference type="PROSITE" id="PS50181">
    <property type="entry name" value="FBOX"/>
    <property type="match status" value="1"/>
</dbReference>
<comment type="caution">
    <text evidence="2">The sequence shown here is derived from an EMBL/GenBank/DDBJ whole genome shotgun (WGS) entry which is preliminary data.</text>
</comment>
<dbReference type="CDD" id="cd09917">
    <property type="entry name" value="F-box_SF"/>
    <property type="match status" value="1"/>
</dbReference>
<name>A0A8H4QIJ7_9AGAR</name>